<sequence>MAASTLSLLPIPTKTASSLLQPSNPRAVRLSSSLLAGSISLASASLFPRPSVRSAAVVSSLPTAKPERASAEKMPKVVLGSGNGISNEWDRWSLMAIKAFGMAELEARKLKYPKTGTEALLMGILVEGTNEASKFLRAIGITLFKVREESVKLLGKSDLFFFSPEHPPLTDSAQRALDWAVDEKLKSGYQAWISFVIMVAGEDGEITTAHMLLGIWSEKESAGYKILASLGFDDQKASELTKSANKDVVMNSR</sequence>
<evidence type="ECO:0000313" key="4">
    <source>
        <dbReference type="Proteomes" id="UP001055439"/>
    </source>
</evidence>
<reference evidence="3" key="1">
    <citation type="submission" date="2022-05" db="EMBL/GenBank/DDBJ databases">
        <title>The Musa troglodytarum L. genome provides insights into the mechanism of non-climacteric behaviour and enrichment of carotenoids.</title>
        <authorList>
            <person name="Wang J."/>
        </authorList>
    </citation>
    <scope>NUCLEOTIDE SEQUENCE</scope>
    <source>
        <tissue evidence="3">Leaf</tissue>
    </source>
</reference>
<evidence type="ECO:0000256" key="1">
    <source>
        <dbReference type="PROSITE-ProRule" id="PRU01251"/>
    </source>
</evidence>
<dbReference type="InterPro" id="IPR004176">
    <property type="entry name" value="Clp_R_N"/>
</dbReference>
<dbReference type="Proteomes" id="UP001055439">
    <property type="component" value="Chromosome 5"/>
</dbReference>
<feature type="domain" description="Clp R" evidence="2">
    <location>
        <begin position="89"/>
        <end position="247"/>
    </location>
</feature>
<dbReference type="GO" id="GO:0005524">
    <property type="term" value="F:ATP binding"/>
    <property type="evidence" value="ECO:0007669"/>
    <property type="project" value="UniProtKB-KW"/>
</dbReference>
<dbReference type="InterPro" id="IPR036628">
    <property type="entry name" value="Clp_N_dom_sf"/>
</dbReference>
<proteinExistence type="predicted"/>
<dbReference type="Gene3D" id="1.10.1780.10">
    <property type="entry name" value="Clp, N-terminal domain"/>
    <property type="match status" value="1"/>
</dbReference>
<protein>
    <submittedName>
        <fullName evidence="3">ATP-dependent Clp protease ATP-binding subunit</fullName>
    </submittedName>
</protein>
<keyword evidence="3" id="KW-0067">ATP-binding</keyword>
<dbReference type="AlphaFoldDB" id="A0A9E7G2V0"/>
<keyword evidence="3" id="KW-0378">Hydrolase</keyword>
<dbReference type="SUPFAM" id="SSF81923">
    <property type="entry name" value="Double Clp-N motif"/>
    <property type="match status" value="1"/>
</dbReference>
<keyword evidence="3" id="KW-0645">Protease</keyword>
<dbReference type="EMBL" id="CP097507">
    <property type="protein sequence ID" value="URE07244.1"/>
    <property type="molecule type" value="Genomic_DNA"/>
</dbReference>
<dbReference type="GO" id="GO:0008233">
    <property type="term" value="F:peptidase activity"/>
    <property type="evidence" value="ECO:0007669"/>
    <property type="project" value="UniProtKB-KW"/>
</dbReference>
<keyword evidence="3" id="KW-0547">Nucleotide-binding</keyword>
<dbReference type="PANTHER" id="PTHR47016">
    <property type="entry name" value="ATP-DEPENDENT CLP PROTEASE ATP-BINDING SUBUNIT CLPT1, CHLOROPLASTIC"/>
    <property type="match status" value="1"/>
</dbReference>
<dbReference type="PROSITE" id="PS51903">
    <property type="entry name" value="CLP_R"/>
    <property type="match status" value="1"/>
</dbReference>
<dbReference type="InterPro" id="IPR044217">
    <property type="entry name" value="CLPT1/2"/>
</dbReference>
<dbReference type="PANTHER" id="PTHR47016:SF1">
    <property type="entry name" value="ATP-DEPENDENT CLP PROTEASE ATP-BINDING SUBUNIT CLPT1, CHLOROPLASTIC"/>
    <property type="match status" value="1"/>
</dbReference>
<evidence type="ECO:0000259" key="2">
    <source>
        <dbReference type="PROSITE" id="PS51903"/>
    </source>
</evidence>
<evidence type="ECO:0000313" key="3">
    <source>
        <dbReference type="EMBL" id="URE07244.1"/>
    </source>
</evidence>
<dbReference type="GO" id="GO:0006508">
    <property type="term" value="P:proteolysis"/>
    <property type="evidence" value="ECO:0007669"/>
    <property type="project" value="UniProtKB-KW"/>
</dbReference>
<keyword evidence="1" id="KW-0677">Repeat</keyword>
<accession>A0A9E7G2V0</accession>
<gene>
    <name evidence="3" type="ORF">MUK42_19827</name>
</gene>
<dbReference type="OrthoDB" id="2014724at2759"/>
<name>A0A9E7G2V0_9LILI</name>
<dbReference type="Pfam" id="PF02861">
    <property type="entry name" value="Clp_N"/>
    <property type="match status" value="1"/>
</dbReference>
<organism evidence="3 4">
    <name type="scientific">Musa troglodytarum</name>
    <name type="common">fe'i banana</name>
    <dbReference type="NCBI Taxonomy" id="320322"/>
    <lineage>
        <taxon>Eukaryota</taxon>
        <taxon>Viridiplantae</taxon>
        <taxon>Streptophyta</taxon>
        <taxon>Embryophyta</taxon>
        <taxon>Tracheophyta</taxon>
        <taxon>Spermatophyta</taxon>
        <taxon>Magnoliopsida</taxon>
        <taxon>Liliopsida</taxon>
        <taxon>Zingiberales</taxon>
        <taxon>Musaceae</taxon>
        <taxon>Musa</taxon>
    </lineage>
</organism>
<keyword evidence="4" id="KW-1185">Reference proteome</keyword>